<dbReference type="RefSeq" id="WP_098240762.1">
    <property type="nucleotide sequence ID" value="NZ_CP022685.1"/>
</dbReference>
<evidence type="ECO:0000313" key="1">
    <source>
        <dbReference type="EMBL" id="ATL25696.1"/>
    </source>
</evidence>
<dbReference type="Proteomes" id="UP000221011">
    <property type="component" value="Chromosome"/>
</dbReference>
<dbReference type="Gene3D" id="3.40.50.150">
    <property type="entry name" value="Vaccinia Virus protein VP39"/>
    <property type="match status" value="1"/>
</dbReference>
<accession>A0A291Q2J1</accession>
<dbReference type="KEGG" id="sfk:KY5_0678"/>
<proteinExistence type="predicted"/>
<evidence type="ECO:0008006" key="3">
    <source>
        <dbReference type="Google" id="ProtNLM"/>
    </source>
</evidence>
<dbReference type="EMBL" id="CP022685">
    <property type="protein sequence ID" value="ATL25696.1"/>
    <property type="molecule type" value="Genomic_DNA"/>
</dbReference>
<name>A0A291Q2J1_9ACTN</name>
<organism evidence="1 2">
    <name type="scientific">Streptomyces formicae</name>
    <dbReference type="NCBI Taxonomy" id="1616117"/>
    <lineage>
        <taxon>Bacteria</taxon>
        <taxon>Bacillati</taxon>
        <taxon>Actinomycetota</taxon>
        <taxon>Actinomycetes</taxon>
        <taxon>Kitasatosporales</taxon>
        <taxon>Streptomycetaceae</taxon>
        <taxon>Streptomyces</taxon>
    </lineage>
</organism>
<sequence>MTSPSSGSRIDTSRAHPARVYDWLLGGKDNYPVDQEVAEKLPKEARLNAMRNRAFMHRAAAWLAGNGIDQFLDIGTGIPTEPNLHQIVQGIVPSARIAYADNDPIVLRHAEALLVSSREGATDYIEADVRRPDAILEHARTFLDFSRPVALSMIALMHFITDEEDPYGLTRTLVDALPSGSYLMFSHGTTDEHPHLVKSVTTTYRKGEIPLRMRTRAEVEPFFEGLDLLDPGLVTATKWYKDSPAPTEELSGFYVGVARVP</sequence>
<evidence type="ECO:0000313" key="2">
    <source>
        <dbReference type="Proteomes" id="UP000221011"/>
    </source>
</evidence>
<gene>
    <name evidence="1" type="ORF">KY5_0678</name>
</gene>
<protein>
    <recommendedName>
        <fullName evidence="3">SAM-dependent methyltransferase</fullName>
    </recommendedName>
</protein>
<dbReference type="InterPro" id="IPR029063">
    <property type="entry name" value="SAM-dependent_MTases_sf"/>
</dbReference>
<dbReference type="Pfam" id="PF04672">
    <property type="entry name" value="Methyltransf_19"/>
    <property type="match status" value="1"/>
</dbReference>
<dbReference type="SUPFAM" id="SSF53335">
    <property type="entry name" value="S-adenosyl-L-methionine-dependent methyltransferases"/>
    <property type="match status" value="1"/>
</dbReference>
<dbReference type="AlphaFoldDB" id="A0A291Q2J1"/>
<keyword evidence="2" id="KW-1185">Reference proteome</keyword>
<reference evidence="1 2" key="1">
    <citation type="submission" date="2017-08" db="EMBL/GenBank/DDBJ databases">
        <title>Complete Genome Sequence of Streptomyces formicae KY5, the formicamycin producer.</title>
        <authorList>
            <person name="Holmes N.A."/>
            <person name="Devine R."/>
            <person name="Qin Z."/>
            <person name="Seipke R.F."/>
            <person name="Wilkinson B."/>
            <person name="Hutchings M.I."/>
        </authorList>
    </citation>
    <scope>NUCLEOTIDE SEQUENCE [LARGE SCALE GENOMIC DNA]</scope>
    <source>
        <strain evidence="1 2">KY5</strain>
    </source>
</reference>
<dbReference type="InterPro" id="IPR006764">
    <property type="entry name" value="SAM_dep_MeTrfase_SAV2177_type"/>
</dbReference>
<dbReference type="PIRSF" id="PIRSF017393">
    <property type="entry name" value="MTase_SAV2177"/>
    <property type="match status" value="1"/>
</dbReference>